<keyword evidence="10" id="KW-1185">Reference proteome</keyword>
<dbReference type="OrthoDB" id="384988at2"/>
<dbReference type="EMBL" id="CP002521">
    <property type="protein sequence ID" value="ADX45794.1"/>
    <property type="molecule type" value="Genomic_DNA"/>
</dbReference>
<dbReference type="GO" id="GO:0016787">
    <property type="term" value="F:hydrolase activity"/>
    <property type="evidence" value="ECO:0007669"/>
    <property type="project" value="UniProtKB-UniRule"/>
</dbReference>
<dbReference type="Proteomes" id="UP000002482">
    <property type="component" value="Chromosome"/>
</dbReference>
<evidence type="ECO:0000313" key="9">
    <source>
        <dbReference type="EMBL" id="ADX45794.1"/>
    </source>
</evidence>
<dbReference type="GeneID" id="34237766"/>
<dbReference type="AlphaFoldDB" id="F0Q7B9"/>
<organism evidence="9 10">
    <name type="scientific">Paracidovorax avenae (strain ATCC 19860 / DSM 7227 / CCUG 15838 / JCM 20985 / LMG 2117 / NCPPB 1011)</name>
    <name type="common">Acidovorax avenae</name>
    <dbReference type="NCBI Taxonomy" id="643561"/>
    <lineage>
        <taxon>Bacteria</taxon>
        <taxon>Pseudomonadati</taxon>
        <taxon>Pseudomonadota</taxon>
        <taxon>Betaproteobacteria</taxon>
        <taxon>Burkholderiales</taxon>
        <taxon>Comamonadaceae</taxon>
        <taxon>Paracidovorax</taxon>
    </lineage>
</organism>
<dbReference type="KEGG" id="aaa:Acav_1877"/>
<evidence type="ECO:0000256" key="6">
    <source>
        <dbReference type="PROSITE-ProRule" id="PRU00560"/>
    </source>
</evidence>
<dbReference type="InterPro" id="IPR027417">
    <property type="entry name" value="P-loop_NTPase"/>
</dbReference>
<reference evidence="9" key="1">
    <citation type="submission" date="2011-02" db="EMBL/GenBank/DDBJ databases">
        <title>Complete sequence of Acidovorax avenae subsp. avenae ATCC 19860.</title>
        <authorList>
            <consortium name="US DOE Joint Genome Institute"/>
            <person name="Lucas S."/>
            <person name="Copeland A."/>
            <person name="Lapidus A."/>
            <person name="Cheng J.-F."/>
            <person name="Goodwin L."/>
            <person name="Pitluck S."/>
            <person name="Chertkov O."/>
            <person name="Held B."/>
            <person name="Detter J.C."/>
            <person name="Han C."/>
            <person name="Tapia R."/>
            <person name="Land M."/>
            <person name="Hauser L."/>
            <person name="Kyrpides N."/>
            <person name="Ivanova N."/>
            <person name="Ovchinnikova G."/>
            <person name="Pagani I."/>
            <person name="Gordon S."/>
            <person name="Woyke T."/>
        </authorList>
    </citation>
    <scope>NUCLEOTIDE SEQUENCE</scope>
    <source>
        <strain evidence="9">ATCC 19860</strain>
    </source>
</reference>
<keyword evidence="4 6" id="KW-0067">ATP-binding</keyword>
<keyword evidence="1 6" id="KW-0547">Nucleotide-binding</keyword>
<evidence type="ECO:0000256" key="7">
    <source>
        <dbReference type="SAM" id="Coils"/>
    </source>
</evidence>
<evidence type="ECO:0000256" key="1">
    <source>
        <dbReference type="ARBA" id="ARBA00022741"/>
    </source>
</evidence>
<keyword evidence="2 6" id="KW-0378">Hydrolase</keyword>
<keyword evidence="7" id="KW-0175">Coiled coil</keyword>
<name>F0Q7B9_PARA1</name>
<dbReference type="PANTHER" id="PTHR11070:SF2">
    <property type="entry name" value="ATP-DEPENDENT DNA HELICASE SRS2"/>
    <property type="match status" value="1"/>
</dbReference>
<dbReference type="Pfam" id="PF00580">
    <property type="entry name" value="UvrD-helicase"/>
    <property type="match status" value="1"/>
</dbReference>
<dbReference type="GO" id="GO:0043138">
    <property type="term" value="F:3'-5' DNA helicase activity"/>
    <property type="evidence" value="ECO:0007669"/>
    <property type="project" value="TreeGrafter"/>
</dbReference>
<feature type="binding site" evidence="6">
    <location>
        <begin position="32"/>
        <end position="39"/>
    </location>
    <ligand>
        <name>ATP</name>
        <dbReference type="ChEBI" id="CHEBI:30616"/>
    </ligand>
</feature>
<dbReference type="GO" id="GO:0000725">
    <property type="term" value="P:recombinational repair"/>
    <property type="evidence" value="ECO:0007669"/>
    <property type="project" value="TreeGrafter"/>
</dbReference>
<dbReference type="Gene3D" id="3.40.50.300">
    <property type="entry name" value="P-loop containing nucleotide triphosphate hydrolases"/>
    <property type="match status" value="2"/>
</dbReference>
<proteinExistence type="predicted"/>
<dbReference type="PROSITE" id="PS51198">
    <property type="entry name" value="UVRD_HELICASE_ATP_BIND"/>
    <property type="match status" value="1"/>
</dbReference>
<keyword evidence="3 6" id="KW-0347">Helicase</keyword>
<feature type="coiled-coil region" evidence="7">
    <location>
        <begin position="112"/>
        <end position="139"/>
    </location>
</feature>
<dbReference type="GO" id="GO:0005829">
    <property type="term" value="C:cytosol"/>
    <property type="evidence" value="ECO:0007669"/>
    <property type="project" value="TreeGrafter"/>
</dbReference>
<evidence type="ECO:0000259" key="8">
    <source>
        <dbReference type="PROSITE" id="PS51198"/>
    </source>
</evidence>
<sequence>MSRRVDSPDTDADREIHACIAAMPPQPFVVRAGAGSGKTTSLIKALDWVVSEHGASMRAKKQKVACITYTDLAANEMLADVNSNPLAHVSTIHSFYWAIAKTFQADIKIWLNNEIRRRISELEEDSKNYSSRVRQATRDRNQADQDRYARNLEALGSVKTFNYGVGSDYAKGILGHEDILQFADFLLQNRPLFRRVVALNYPFVFIDESQDTFPSVVKSFREVEAQMRGKFCLGFFGDPMQSIFMRGAGDIAREDHWRAITKPENFRCAKQILDVANAVRAHGDGMKQVRGLHEKIDGELKLVEGSARMFVLPNTLNRNEALARVREWSAAANNDEGWTTPDLAVKILVIVHRMAASRLGFGGIYSALNDKTSDAMKQGMQDGTGWPVRPFLSFALPIVAAMSAGNEFAAMNLLREFSPRLKPGTLTGRRVAGVLRELRTAVLRLVAMLDEAGTTVGDIAIHLRDSGLFDFDERYERVLGFVQDISDVAQEAEAADTAPVEGRSLDAAMVKFLRCAAQELRPYERYVSEDSPFATQHGVKGAEFDRVVVVMDEDESDYRTYNYERVFANADARAADRAQAQNGDENTWSRTLRLLYVCCTRAKRGLVLTFFVADPATAVENVVSSGILPRSAVFTQDALAAQAIR</sequence>
<dbReference type="RefSeq" id="WP_013594312.1">
    <property type="nucleotide sequence ID" value="NC_015138.1"/>
</dbReference>
<feature type="domain" description="UvrD-like helicase ATP-binding" evidence="8">
    <location>
        <begin position="11"/>
        <end position="282"/>
    </location>
</feature>
<dbReference type="GO" id="GO:0005524">
    <property type="term" value="F:ATP binding"/>
    <property type="evidence" value="ECO:0007669"/>
    <property type="project" value="UniProtKB-UniRule"/>
</dbReference>
<dbReference type="InterPro" id="IPR000212">
    <property type="entry name" value="DNA_helicase_UvrD/REP"/>
</dbReference>
<dbReference type="GO" id="GO:0003677">
    <property type="term" value="F:DNA binding"/>
    <property type="evidence" value="ECO:0007669"/>
    <property type="project" value="InterPro"/>
</dbReference>
<evidence type="ECO:0000256" key="2">
    <source>
        <dbReference type="ARBA" id="ARBA00022801"/>
    </source>
</evidence>
<evidence type="ECO:0000256" key="4">
    <source>
        <dbReference type="ARBA" id="ARBA00022840"/>
    </source>
</evidence>
<dbReference type="InterPro" id="IPR014016">
    <property type="entry name" value="UvrD-like_ATP-bd"/>
</dbReference>
<evidence type="ECO:0000256" key="3">
    <source>
        <dbReference type="ARBA" id="ARBA00022806"/>
    </source>
</evidence>
<accession>F0Q7B9</accession>
<dbReference type="PANTHER" id="PTHR11070">
    <property type="entry name" value="UVRD / RECB / PCRA DNA HELICASE FAMILY MEMBER"/>
    <property type="match status" value="1"/>
</dbReference>
<gene>
    <name evidence="9" type="ordered locus">Acav_1877</name>
</gene>
<dbReference type="GO" id="GO:0033202">
    <property type="term" value="C:DNA helicase complex"/>
    <property type="evidence" value="ECO:0007669"/>
    <property type="project" value="TreeGrafter"/>
</dbReference>
<evidence type="ECO:0000313" key="10">
    <source>
        <dbReference type="Proteomes" id="UP000002482"/>
    </source>
</evidence>
<protein>
    <recommendedName>
        <fullName evidence="5">DNA 3'-5' helicase II</fullName>
    </recommendedName>
</protein>
<dbReference type="HOGENOM" id="CLU_027270_0_0_4"/>
<dbReference type="SUPFAM" id="SSF52540">
    <property type="entry name" value="P-loop containing nucleoside triphosphate hydrolases"/>
    <property type="match status" value="1"/>
</dbReference>
<evidence type="ECO:0000256" key="5">
    <source>
        <dbReference type="ARBA" id="ARBA00034923"/>
    </source>
</evidence>